<dbReference type="AlphaFoldDB" id="E6TXY4"/>
<dbReference type="Gene3D" id="3.40.50.1000">
    <property type="entry name" value="HAD superfamily/HAD-like"/>
    <property type="match status" value="1"/>
</dbReference>
<dbReference type="Gene3D" id="3.30.1240.10">
    <property type="match status" value="1"/>
</dbReference>
<dbReference type="GO" id="GO:0000287">
    <property type="term" value="F:magnesium ion binding"/>
    <property type="evidence" value="ECO:0007669"/>
    <property type="project" value="TreeGrafter"/>
</dbReference>
<dbReference type="GO" id="GO:0005829">
    <property type="term" value="C:cytosol"/>
    <property type="evidence" value="ECO:0007669"/>
    <property type="project" value="TreeGrafter"/>
</dbReference>
<dbReference type="InterPro" id="IPR023214">
    <property type="entry name" value="HAD_sf"/>
</dbReference>
<dbReference type="InterPro" id="IPR036412">
    <property type="entry name" value="HAD-like_sf"/>
</dbReference>
<dbReference type="SFLD" id="SFLDS00003">
    <property type="entry name" value="Haloacid_Dehalogenase"/>
    <property type="match status" value="1"/>
</dbReference>
<dbReference type="Proteomes" id="UP000001401">
    <property type="component" value="Chromosome"/>
</dbReference>
<dbReference type="OrthoDB" id="9781413at2"/>
<dbReference type="PANTHER" id="PTHR10000">
    <property type="entry name" value="PHOSPHOSERINE PHOSPHATASE"/>
    <property type="match status" value="1"/>
</dbReference>
<name>E6TXY4_EVAC2</name>
<reference evidence="1 2" key="1">
    <citation type="submission" date="2010-12" db="EMBL/GenBank/DDBJ databases">
        <title>Complete sequence of Bacillus cellulosilyticus DSM 2522.</title>
        <authorList>
            <consortium name="US DOE Joint Genome Institute"/>
            <person name="Lucas S."/>
            <person name="Copeland A."/>
            <person name="Lapidus A."/>
            <person name="Cheng J.-F."/>
            <person name="Bruce D."/>
            <person name="Goodwin L."/>
            <person name="Pitluck S."/>
            <person name="Chertkov O."/>
            <person name="Detter J.C."/>
            <person name="Han C."/>
            <person name="Tapia R."/>
            <person name="Land M."/>
            <person name="Hauser L."/>
            <person name="Jeffries C."/>
            <person name="Kyrpides N."/>
            <person name="Ivanova N."/>
            <person name="Mikhailova N."/>
            <person name="Brumm P."/>
            <person name="Mead D."/>
            <person name="Woyke T."/>
        </authorList>
    </citation>
    <scope>NUCLEOTIDE SEQUENCE [LARGE SCALE GENOMIC DNA]</scope>
    <source>
        <strain evidence="2">ATCC 21833 / DSM 2522 / FERM P-1141 / JCM 9156 / N-4</strain>
    </source>
</reference>
<dbReference type="NCBIfam" id="TIGR01484">
    <property type="entry name" value="HAD-SF-IIB"/>
    <property type="match status" value="1"/>
</dbReference>
<protein>
    <submittedName>
        <fullName evidence="1">Cof-like hydrolase</fullName>
    </submittedName>
</protein>
<proteinExistence type="predicted"/>
<dbReference type="eggNOG" id="COG0561">
    <property type="taxonomic scope" value="Bacteria"/>
</dbReference>
<dbReference type="RefSeq" id="WP_013489528.1">
    <property type="nucleotide sequence ID" value="NC_014829.1"/>
</dbReference>
<dbReference type="SFLD" id="SFLDG01140">
    <property type="entry name" value="C2.B:_Phosphomannomutase_and_P"/>
    <property type="match status" value="1"/>
</dbReference>
<dbReference type="STRING" id="649639.Bcell_2946"/>
<organism evidence="1 2">
    <name type="scientific">Evansella cellulosilytica (strain ATCC 21833 / DSM 2522 / FERM P-1141 / JCM 9156 / N-4)</name>
    <name type="common">Bacillus cellulosilyticus</name>
    <dbReference type="NCBI Taxonomy" id="649639"/>
    <lineage>
        <taxon>Bacteria</taxon>
        <taxon>Bacillati</taxon>
        <taxon>Bacillota</taxon>
        <taxon>Bacilli</taxon>
        <taxon>Bacillales</taxon>
        <taxon>Bacillaceae</taxon>
        <taxon>Evansella</taxon>
    </lineage>
</organism>
<keyword evidence="2" id="KW-1185">Reference proteome</keyword>
<sequence length="269" mass="30674">MKDYLIALDLDGTLLTDNKNISSRNRAAIAKVRQLGHKVVIATGRPYRASKSYYDELLLDSPMVNFNGAFIHHPVYPKSFQPVHTPLEKNVAKTIIQTCEAFQVENIMVEIMDEYYLRYENKGFAEAFTLGQSPVEYGNLQQILQADPTSILIHPKETNHQQLKNLIHDAHAEFIEQRSWGAPWNVIEIVKYGLNKAIGLKRIAQYYNIPQERIIAFGDEDNDLEMIEYAGHGIAMDNAIAELKNISNEQTLTNEEDGVAVYLERFFSL</sequence>
<dbReference type="InterPro" id="IPR000150">
    <property type="entry name" value="Cof"/>
</dbReference>
<dbReference type="Pfam" id="PF08282">
    <property type="entry name" value="Hydrolase_3"/>
    <property type="match status" value="1"/>
</dbReference>
<dbReference type="PROSITE" id="PS01228">
    <property type="entry name" value="COF_1"/>
    <property type="match status" value="1"/>
</dbReference>
<evidence type="ECO:0000313" key="2">
    <source>
        <dbReference type="Proteomes" id="UP000001401"/>
    </source>
</evidence>
<dbReference type="GO" id="GO:0016791">
    <property type="term" value="F:phosphatase activity"/>
    <property type="evidence" value="ECO:0007669"/>
    <property type="project" value="TreeGrafter"/>
</dbReference>
<keyword evidence="1" id="KW-0378">Hydrolase</keyword>
<dbReference type="InterPro" id="IPR006379">
    <property type="entry name" value="HAD-SF_hydro_IIB"/>
</dbReference>
<dbReference type="CDD" id="cd07516">
    <property type="entry name" value="HAD_Pase"/>
    <property type="match status" value="1"/>
</dbReference>
<gene>
    <name evidence="1" type="ordered locus">Bcell_2946</name>
</gene>
<dbReference type="SUPFAM" id="SSF56784">
    <property type="entry name" value="HAD-like"/>
    <property type="match status" value="1"/>
</dbReference>
<dbReference type="PANTHER" id="PTHR10000:SF23">
    <property type="entry name" value="5-AMINO-6-(5-PHOSPHO-D-RIBITYLAMINO)URACIL PHOSPHATASE YITU"/>
    <property type="match status" value="1"/>
</dbReference>
<evidence type="ECO:0000313" key="1">
    <source>
        <dbReference type="EMBL" id="ADU31197.1"/>
    </source>
</evidence>
<dbReference type="HOGENOM" id="CLU_044146_1_1_9"/>
<dbReference type="NCBIfam" id="TIGR00099">
    <property type="entry name" value="Cof-subfamily"/>
    <property type="match status" value="1"/>
</dbReference>
<dbReference type="KEGG" id="bco:Bcell_2946"/>
<accession>E6TXY4</accession>
<dbReference type="EMBL" id="CP002394">
    <property type="protein sequence ID" value="ADU31197.1"/>
    <property type="molecule type" value="Genomic_DNA"/>
</dbReference>